<keyword evidence="2" id="KW-0732">Signal</keyword>
<dbReference type="Pfam" id="PF05079">
    <property type="entry name" value="DUF680"/>
    <property type="match status" value="1"/>
</dbReference>
<evidence type="ECO:0008006" key="5">
    <source>
        <dbReference type="Google" id="ProtNLM"/>
    </source>
</evidence>
<gene>
    <name evidence="3" type="ORF">SAMN05428953_101696</name>
</gene>
<organism evidence="3 4">
    <name type="scientific">Mesorhizobium muleiense</name>
    <dbReference type="NCBI Taxonomy" id="1004279"/>
    <lineage>
        <taxon>Bacteria</taxon>
        <taxon>Pseudomonadati</taxon>
        <taxon>Pseudomonadota</taxon>
        <taxon>Alphaproteobacteria</taxon>
        <taxon>Hyphomicrobiales</taxon>
        <taxon>Phyllobacteriaceae</taxon>
        <taxon>Mesorhizobium</taxon>
    </lineage>
</organism>
<evidence type="ECO:0000313" key="3">
    <source>
        <dbReference type="EMBL" id="SDI29973.1"/>
    </source>
</evidence>
<dbReference type="Proteomes" id="UP000198894">
    <property type="component" value="Unassembled WGS sequence"/>
</dbReference>
<dbReference type="InterPro" id="IPR007771">
    <property type="entry name" value="DUF680"/>
</dbReference>
<feature type="compositionally biased region" description="Polar residues" evidence="1">
    <location>
        <begin position="63"/>
        <end position="73"/>
    </location>
</feature>
<feature type="chain" id="PRO_5011546275" description="DUF680 domain-containing protein" evidence="2">
    <location>
        <begin position="21"/>
        <end position="89"/>
    </location>
</feature>
<feature type="region of interest" description="Disordered" evidence="1">
    <location>
        <begin position="63"/>
        <end position="89"/>
    </location>
</feature>
<name>A0A1G8JG08_9HYPH</name>
<evidence type="ECO:0000256" key="2">
    <source>
        <dbReference type="SAM" id="SignalP"/>
    </source>
</evidence>
<evidence type="ECO:0000256" key="1">
    <source>
        <dbReference type="SAM" id="MobiDB-lite"/>
    </source>
</evidence>
<feature type="signal peptide" evidence="2">
    <location>
        <begin position="1"/>
        <end position="20"/>
    </location>
</feature>
<protein>
    <recommendedName>
        <fullName evidence="5">DUF680 domain-containing protein</fullName>
    </recommendedName>
</protein>
<sequence length="89" mass="8995">MTKIALTAAAILIATGSAFAGSDHYGSDGVNQPAAPVGNAAVGNIDSTFTGSIRKPFTAEHNTVNTNATTQPGTIEPVVPQSGRGNWGR</sequence>
<dbReference type="EMBL" id="FNEE01000001">
    <property type="protein sequence ID" value="SDI29973.1"/>
    <property type="molecule type" value="Genomic_DNA"/>
</dbReference>
<evidence type="ECO:0000313" key="4">
    <source>
        <dbReference type="Proteomes" id="UP000198894"/>
    </source>
</evidence>
<dbReference type="AlphaFoldDB" id="A0A1G8JG08"/>
<reference evidence="4" key="1">
    <citation type="submission" date="2016-10" db="EMBL/GenBank/DDBJ databases">
        <authorList>
            <person name="Varghese N."/>
            <person name="Submissions S."/>
        </authorList>
    </citation>
    <scope>NUCLEOTIDE SEQUENCE [LARGE SCALE GENOMIC DNA]</scope>
    <source>
        <strain evidence="4">CGMCC 1.11022</strain>
    </source>
</reference>
<dbReference type="RefSeq" id="WP_091590614.1">
    <property type="nucleotide sequence ID" value="NZ_FNEE01000001.1"/>
</dbReference>
<accession>A0A1G8JG08</accession>
<proteinExistence type="predicted"/>
<keyword evidence="4" id="KW-1185">Reference proteome</keyword>